<dbReference type="InterPro" id="IPR050109">
    <property type="entry name" value="HTH-type_TetR-like_transc_reg"/>
</dbReference>
<accession>A0ABN2FMD6</accession>
<reference evidence="7 8" key="1">
    <citation type="journal article" date="2019" name="Int. J. Syst. Evol. Microbiol.">
        <title>The Global Catalogue of Microorganisms (GCM) 10K type strain sequencing project: providing services to taxonomists for standard genome sequencing and annotation.</title>
        <authorList>
            <consortium name="The Broad Institute Genomics Platform"/>
            <consortium name="The Broad Institute Genome Sequencing Center for Infectious Disease"/>
            <person name="Wu L."/>
            <person name="Ma J."/>
        </authorList>
    </citation>
    <scope>NUCLEOTIDE SEQUENCE [LARGE SCALE GENOMIC DNA]</scope>
    <source>
        <strain evidence="7 8">JCM 13929</strain>
    </source>
</reference>
<dbReference type="PANTHER" id="PTHR30055:SF148">
    <property type="entry name" value="TETR-FAMILY TRANSCRIPTIONAL REGULATOR"/>
    <property type="match status" value="1"/>
</dbReference>
<dbReference type="EMBL" id="BAAAMU010000048">
    <property type="protein sequence ID" value="GAA1653171.1"/>
    <property type="molecule type" value="Genomic_DNA"/>
</dbReference>
<evidence type="ECO:0000313" key="8">
    <source>
        <dbReference type="Proteomes" id="UP001500064"/>
    </source>
</evidence>
<name>A0ABN2FMD6_9ACTN</name>
<dbReference type="PROSITE" id="PS50977">
    <property type="entry name" value="HTH_TETR_2"/>
    <property type="match status" value="1"/>
</dbReference>
<dbReference type="InterPro" id="IPR036271">
    <property type="entry name" value="Tet_transcr_reg_TetR-rel_C_sf"/>
</dbReference>
<dbReference type="Gene3D" id="1.10.10.60">
    <property type="entry name" value="Homeodomain-like"/>
    <property type="match status" value="1"/>
</dbReference>
<evidence type="ECO:0000256" key="2">
    <source>
        <dbReference type="ARBA" id="ARBA00023125"/>
    </source>
</evidence>
<keyword evidence="1" id="KW-0805">Transcription regulation</keyword>
<dbReference type="InterPro" id="IPR011075">
    <property type="entry name" value="TetR_C"/>
</dbReference>
<keyword evidence="2 4" id="KW-0238">DNA-binding</keyword>
<evidence type="ECO:0000259" key="6">
    <source>
        <dbReference type="PROSITE" id="PS50977"/>
    </source>
</evidence>
<dbReference type="PANTHER" id="PTHR30055">
    <property type="entry name" value="HTH-TYPE TRANSCRIPTIONAL REGULATOR RUTR"/>
    <property type="match status" value="1"/>
</dbReference>
<gene>
    <name evidence="7" type="ORF">GCM10009733_058040</name>
</gene>
<dbReference type="Pfam" id="PF00440">
    <property type="entry name" value="TetR_N"/>
    <property type="match status" value="1"/>
</dbReference>
<feature type="compositionally biased region" description="Basic and acidic residues" evidence="5">
    <location>
        <begin position="194"/>
        <end position="208"/>
    </location>
</feature>
<protein>
    <submittedName>
        <fullName evidence="7">TetR/AcrR family transcriptional regulator</fullName>
    </submittedName>
</protein>
<evidence type="ECO:0000256" key="3">
    <source>
        <dbReference type="ARBA" id="ARBA00023163"/>
    </source>
</evidence>
<comment type="caution">
    <text evidence="7">The sequence shown here is derived from an EMBL/GenBank/DDBJ whole genome shotgun (WGS) entry which is preliminary data.</text>
</comment>
<dbReference type="InterPro" id="IPR001647">
    <property type="entry name" value="HTH_TetR"/>
</dbReference>
<evidence type="ECO:0000313" key="7">
    <source>
        <dbReference type="EMBL" id="GAA1653171.1"/>
    </source>
</evidence>
<proteinExistence type="predicted"/>
<evidence type="ECO:0000256" key="4">
    <source>
        <dbReference type="PROSITE-ProRule" id="PRU00335"/>
    </source>
</evidence>
<evidence type="ECO:0000256" key="1">
    <source>
        <dbReference type="ARBA" id="ARBA00023015"/>
    </source>
</evidence>
<sequence>MTDTPHRRGADRTEAIMRATLELGQEIGYAKLSMEAVATRAGASKQTIYRRWPSKAALLFDSLLSVNAPALDYPDTGDIVADLRTQIHSAVDLLTGPPVGPLFRALISEAQHDPQIAAALNERFIGPQADKTVARLRKARDEGQLSPAFDLTLAMAILSGPLYFQLLITQEPLTHAYVDRILDALFTGLGPSPRIERSSSARERDHRGRLTPPAAT</sequence>
<evidence type="ECO:0000256" key="5">
    <source>
        <dbReference type="SAM" id="MobiDB-lite"/>
    </source>
</evidence>
<dbReference type="Proteomes" id="UP001500064">
    <property type="component" value="Unassembled WGS sequence"/>
</dbReference>
<feature type="domain" description="HTH tetR-type" evidence="6">
    <location>
        <begin position="10"/>
        <end position="70"/>
    </location>
</feature>
<keyword evidence="8" id="KW-1185">Reference proteome</keyword>
<dbReference type="InterPro" id="IPR009057">
    <property type="entry name" value="Homeodomain-like_sf"/>
</dbReference>
<dbReference type="Pfam" id="PF16859">
    <property type="entry name" value="TetR_C_11"/>
    <property type="match status" value="1"/>
</dbReference>
<dbReference type="SUPFAM" id="SSF48498">
    <property type="entry name" value="Tetracyclin repressor-like, C-terminal domain"/>
    <property type="match status" value="1"/>
</dbReference>
<keyword evidence="3" id="KW-0804">Transcription</keyword>
<feature type="region of interest" description="Disordered" evidence="5">
    <location>
        <begin position="193"/>
        <end position="216"/>
    </location>
</feature>
<dbReference type="RefSeq" id="WP_346109679.1">
    <property type="nucleotide sequence ID" value="NZ_BAAAMU010000048.1"/>
</dbReference>
<organism evidence="7 8">
    <name type="scientific">Nonomuraea maheshkhaliensis</name>
    <dbReference type="NCBI Taxonomy" id="419590"/>
    <lineage>
        <taxon>Bacteria</taxon>
        <taxon>Bacillati</taxon>
        <taxon>Actinomycetota</taxon>
        <taxon>Actinomycetes</taxon>
        <taxon>Streptosporangiales</taxon>
        <taxon>Streptosporangiaceae</taxon>
        <taxon>Nonomuraea</taxon>
    </lineage>
</organism>
<feature type="DNA-binding region" description="H-T-H motif" evidence="4">
    <location>
        <begin position="33"/>
        <end position="52"/>
    </location>
</feature>
<dbReference type="SUPFAM" id="SSF46689">
    <property type="entry name" value="Homeodomain-like"/>
    <property type="match status" value="1"/>
</dbReference>
<dbReference type="PRINTS" id="PR00455">
    <property type="entry name" value="HTHTETR"/>
</dbReference>
<dbReference type="Gene3D" id="1.10.357.10">
    <property type="entry name" value="Tetracycline Repressor, domain 2"/>
    <property type="match status" value="1"/>
</dbReference>